<proteinExistence type="predicted"/>
<evidence type="ECO:0000313" key="1">
    <source>
        <dbReference type="EMBL" id="KAL0415581.1"/>
    </source>
</evidence>
<dbReference type="AlphaFoldDB" id="A0AAW2UDX8"/>
<protein>
    <submittedName>
        <fullName evidence="1">Uncharacterized protein</fullName>
    </submittedName>
</protein>
<organism evidence="1">
    <name type="scientific">Sesamum latifolium</name>
    <dbReference type="NCBI Taxonomy" id="2727402"/>
    <lineage>
        <taxon>Eukaryota</taxon>
        <taxon>Viridiplantae</taxon>
        <taxon>Streptophyta</taxon>
        <taxon>Embryophyta</taxon>
        <taxon>Tracheophyta</taxon>
        <taxon>Spermatophyta</taxon>
        <taxon>Magnoliopsida</taxon>
        <taxon>eudicotyledons</taxon>
        <taxon>Gunneridae</taxon>
        <taxon>Pentapetalae</taxon>
        <taxon>asterids</taxon>
        <taxon>lamiids</taxon>
        <taxon>Lamiales</taxon>
        <taxon>Pedaliaceae</taxon>
        <taxon>Sesamum</taxon>
    </lineage>
</organism>
<dbReference type="EMBL" id="JACGWN010000012">
    <property type="protein sequence ID" value="KAL0415581.1"/>
    <property type="molecule type" value="Genomic_DNA"/>
</dbReference>
<reference evidence="1" key="1">
    <citation type="submission" date="2020-06" db="EMBL/GenBank/DDBJ databases">
        <authorList>
            <person name="Li T."/>
            <person name="Hu X."/>
            <person name="Zhang T."/>
            <person name="Song X."/>
            <person name="Zhang H."/>
            <person name="Dai N."/>
            <person name="Sheng W."/>
            <person name="Hou X."/>
            <person name="Wei L."/>
        </authorList>
    </citation>
    <scope>NUCLEOTIDE SEQUENCE</scope>
    <source>
        <strain evidence="1">KEN1</strain>
        <tissue evidence="1">Leaf</tissue>
    </source>
</reference>
<comment type="caution">
    <text evidence="1">The sequence shown here is derived from an EMBL/GenBank/DDBJ whole genome shotgun (WGS) entry which is preliminary data.</text>
</comment>
<reference evidence="1" key="2">
    <citation type="journal article" date="2024" name="Plant">
        <title>Genomic evolution and insights into agronomic trait innovations of Sesamum species.</title>
        <authorList>
            <person name="Miao H."/>
            <person name="Wang L."/>
            <person name="Qu L."/>
            <person name="Liu H."/>
            <person name="Sun Y."/>
            <person name="Le M."/>
            <person name="Wang Q."/>
            <person name="Wei S."/>
            <person name="Zheng Y."/>
            <person name="Lin W."/>
            <person name="Duan Y."/>
            <person name="Cao H."/>
            <person name="Xiong S."/>
            <person name="Wang X."/>
            <person name="Wei L."/>
            <person name="Li C."/>
            <person name="Ma Q."/>
            <person name="Ju M."/>
            <person name="Zhao R."/>
            <person name="Li G."/>
            <person name="Mu C."/>
            <person name="Tian Q."/>
            <person name="Mei H."/>
            <person name="Zhang T."/>
            <person name="Gao T."/>
            <person name="Zhang H."/>
        </authorList>
    </citation>
    <scope>NUCLEOTIDE SEQUENCE</scope>
    <source>
        <strain evidence="1">KEN1</strain>
    </source>
</reference>
<name>A0AAW2UDX8_9LAMI</name>
<accession>A0AAW2UDX8</accession>
<gene>
    <name evidence="1" type="ORF">Slati_3390000</name>
</gene>
<sequence>MSDFGYANAAPLQQLPMPVDGRLIPQHDQTNGRECPYHEDESLLDLLLEYEGGDGSLLDILLDDEDAPETLFDPSFLQSLDNYIASTLAHDGGASLQQPPSLIDECLMPQHDQTDGRECHQEDESFCLIFF</sequence>